<dbReference type="Pfam" id="PF10601">
    <property type="entry name" value="zf-LITAF-like"/>
    <property type="match status" value="1"/>
</dbReference>
<dbReference type="OMA" id="KCVAMPS"/>
<dbReference type="eggNOG" id="ENOG502TCV3">
    <property type="taxonomic scope" value="Eukaryota"/>
</dbReference>
<proteinExistence type="predicted"/>
<evidence type="ECO:0000313" key="4">
    <source>
        <dbReference type="Proteomes" id="UP000008744"/>
    </source>
</evidence>
<feature type="transmembrane region" description="Helical" evidence="1">
    <location>
        <begin position="238"/>
        <end position="258"/>
    </location>
</feature>
<keyword evidence="1" id="KW-1133">Transmembrane helix</keyword>
<organism evidence="4">
    <name type="scientific">Drosophila persimilis</name>
    <name type="common">Fruit fly</name>
    <dbReference type="NCBI Taxonomy" id="7234"/>
    <lineage>
        <taxon>Eukaryota</taxon>
        <taxon>Metazoa</taxon>
        <taxon>Ecdysozoa</taxon>
        <taxon>Arthropoda</taxon>
        <taxon>Hexapoda</taxon>
        <taxon>Insecta</taxon>
        <taxon>Pterygota</taxon>
        <taxon>Neoptera</taxon>
        <taxon>Endopterygota</taxon>
        <taxon>Diptera</taxon>
        <taxon>Brachycera</taxon>
        <taxon>Muscomorpha</taxon>
        <taxon>Ephydroidea</taxon>
        <taxon>Drosophilidae</taxon>
        <taxon>Drosophila</taxon>
        <taxon>Sophophora</taxon>
    </lineage>
</organism>
<keyword evidence="4" id="KW-1185">Reference proteome</keyword>
<accession>B4GAE9</accession>
<protein>
    <submittedName>
        <fullName evidence="3">GL10713</fullName>
    </submittedName>
</protein>
<dbReference type="SMART" id="SM00714">
    <property type="entry name" value="LITAF"/>
    <property type="match status" value="1"/>
</dbReference>
<dbReference type="PhylomeDB" id="B4GAE9"/>
<sequence>MSRQLKFNVQVEDPSSLSPSQWEEEFHSELVEINLNPNCGQAKQQSAQDLDKLLLAATTPPHRGYPYGYADIDPGTDYYFCKKSNSTGQLAQKVSPPAPAATNISCLRQMYCPECHERLHEQGVRLERLLTMCCFALLPIYPCCMRRSNNDCKVICGKCVAMPSEPSKELEEVDVDLEVDNNSAATTATLEGHHDGKPQVRFFSIGPSSYQVRCPLCQQDSKTETVEMTGALGQLSCLLSALSCCFPIFALTFVYSCLQSRLKTKRVFCSRCGGHLGFHWRPT</sequence>
<evidence type="ECO:0000256" key="1">
    <source>
        <dbReference type="SAM" id="Phobius"/>
    </source>
</evidence>
<dbReference type="HOGENOM" id="CLU_984382_0_0_1"/>
<keyword evidence="1" id="KW-0472">Membrane</keyword>
<dbReference type="AlphaFoldDB" id="B4GAE9"/>
<dbReference type="Proteomes" id="UP000008744">
    <property type="component" value="Unassembled WGS sequence"/>
</dbReference>
<dbReference type="InterPro" id="IPR006629">
    <property type="entry name" value="LITAF"/>
</dbReference>
<dbReference type="OrthoDB" id="7985781at2759"/>
<name>B4GAE9_DROPE</name>
<reference evidence="3 4" key="1">
    <citation type="journal article" date="2007" name="Nature">
        <title>Evolution of genes and genomes on the Drosophila phylogeny.</title>
        <authorList>
            <consortium name="Drosophila 12 Genomes Consortium"/>
            <person name="Clark A.G."/>
            <person name="Eisen M.B."/>
            <person name="Smith D.R."/>
            <person name="Bergman C.M."/>
            <person name="Oliver B."/>
            <person name="Markow T.A."/>
            <person name="Kaufman T.C."/>
            <person name="Kellis M."/>
            <person name="Gelbart W."/>
            <person name="Iyer V.N."/>
            <person name="Pollard D.A."/>
            <person name="Sackton T.B."/>
            <person name="Larracuente A.M."/>
            <person name="Singh N.D."/>
            <person name="Abad J.P."/>
            <person name="Abt D.N."/>
            <person name="Adryan B."/>
            <person name="Aguade M."/>
            <person name="Akashi H."/>
            <person name="Anderson W.W."/>
            <person name="Aquadro C.F."/>
            <person name="Ardell D.H."/>
            <person name="Arguello R."/>
            <person name="Artieri C.G."/>
            <person name="Barbash D.A."/>
            <person name="Barker D."/>
            <person name="Barsanti P."/>
            <person name="Batterham P."/>
            <person name="Batzoglou S."/>
            <person name="Begun D."/>
            <person name="Bhutkar A."/>
            <person name="Blanco E."/>
            <person name="Bosak S.A."/>
            <person name="Bradley R.K."/>
            <person name="Brand A.D."/>
            <person name="Brent M.R."/>
            <person name="Brooks A.N."/>
            <person name="Brown R.H."/>
            <person name="Butlin R.K."/>
            <person name="Caggese C."/>
            <person name="Calvi B.R."/>
            <person name="Bernardo de Carvalho A."/>
            <person name="Caspi A."/>
            <person name="Castrezana S."/>
            <person name="Celniker S.E."/>
            <person name="Chang J.L."/>
            <person name="Chapple C."/>
            <person name="Chatterji S."/>
            <person name="Chinwalla A."/>
            <person name="Civetta A."/>
            <person name="Clifton S.W."/>
            <person name="Comeron J.M."/>
            <person name="Costello J.C."/>
            <person name="Coyne J.A."/>
            <person name="Daub J."/>
            <person name="David R.G."/>
            <person name="Delcher A.L."/>
            <person name="Delehaunty K."/>
            <person name="Do C.B."/>
            <person name="Ebling H."/>
            <person name="Edwards K."/>
            <person name="Eickbush T."/>
            <person name="Evans J.D."/>
            <person name="Filipski A."/>
            <person name="Findeiss S."/>
            <person name="Freyhult E."/>
            <person name="Fulton L."/>
            <person name="Fulton R."/>
            <person name="Garcia A.C."/>
            <person name="Gardiner A."/>
            <person name="Garfield D.A."/>
            <person name="Garvin B.E."/>
            <person name="Gibson G."/>
            <person name="Gilbert D."/>
            <person name="Gnerre S."/>
            <person name="Godfrey J."/>
            <person name="Good R."/>
            <person name="Gotea V."/>
            <person name="Gravely B."/>
            <person name="Greenberg A.J."/>
            <person name="Griffiths-Jones S."/>
            <person name="Gross S."/>
            <person name="Guigo R."/>
            <person name="Gustafson E.A."/>
            <person name="Haerty W."/>
            <person name="Hahn M.W."/>
            <person name="Halligan D.L."/>
            <person name="Halpern A.L."/>
            <person name="Halter G.M."/>
            <person name="Han M.V."/>
            <person name="Heger A."/>
            <person name="Hillier L."/>
            <person name="Hinrichs A.S."/>
            <person name="Holmes I."/>
            <person name="Hoskins R.A."/>
            <person name="Hubisz M.J."/>
            <person name="Hultmark D."/>
            <person name="Huntley M.A."/>
            <person name="Jaffe D.B."/>
            <person name="Jagadeeshan S."/>
            <person name="Jeck W.R."/>
            <person name="Johnson J."/>
            <person name="Jones C.D."/>
            <person name="Jordan W.C."/>
            <person name="Karpen G.H."/>
            <person name="Kataoka E."/>
            <person name="Keightley P.D."/>
            <person name="Kheradpour P."/>
            <person name="Kirkness E.F."/>
            <person name="Koerich L.B."/>
            <person name="Kristiansen K."/>
            <person name="Kudrna D."/>
            <person name="Kulathinal R.J."/>
            <person name="Kumar S."/>
            <person name="Kwok R."/>
            <person name="Lander E."/>
            <person name="Langley C.H."/>
            <person name="Lapoint R."/>
            <person name="Lazzaro B.P."/>
            <person name="Lee S.J."/>
            <person name="Levesque L."/>
            <person name="Li R."/>
            <person name="Lin C.F."/>
            <person name="Lin M.F."/>
            <person name="Lindblad-Toh K."/>
            <person name="Llopart A."/>
            <person name="Long M."/>
            <person name="Low L."/>
            <person name="Lozovsky E."/>
            <person name="Lu J."/>
            <person name="Luo M."/>
            <person name="Machado C.A."/>
            <person name="Makalowski W."/>
            <person name="Marzo M."/>
            <person name="Matsuda M."/>
            <person name="Matzkin L."/>
            <person name="McAllister B."/>
            <person name="McBride C.S."/>
            <person name="McKernan B."/>
            <person name="McKernan K."/>
            <person name="Mendez-Lago M."/>
            <person name="Minx P."/>
            <person name="Mollenhauer M.U."/>
            <person name="Montooth K."/>
            <person name="Mount S.M."/>
            <person name="Mu X."/>
            <person name="Myers E."/>
            <person name="Negre B."/>
            <person name="Newfeld S."/>
            <person name="Nielsen R."/>
            <person name="Noor M.A."/>
            <person name="O'Grady P."/>
            <person name="Pachter L."/>
            <person name="Papaceit M."/>
            <person name="Parisi M.J."/>
            <person name="Parisi M."/>
            <person name="Parts L."/>
            <person name="Pedersen J.S."/>
            <person name="Pesole G."/>
            <person name="Phillippy A.M."/>
            <person name="Ponting C.P."/>
            <person name="Pop M."/>
            <person name="Porcelli D."/>
            <person name="Powell J.R."/>
            <person name="Prohaska S."/>
            <person name="Pruitt K."/>
            <person name="Puig M."/>
            <person name="Quesneville H."/>
            <person name="Ram K.R."/>
            <person name="Rand D."/>
            <person name="Rasmussen M.D."/>
            <person name="Reed L.K."/>
            <person name="Reenan R."/>
            <person name="Reily A."/>
            <person name="Remington K.A."/>
            <person name="Rieger T.T."/>
            <person name="Ritchie M.G."/>
            <person name="Robin C."/>
            <person name="Rogers Y.H."/>
            <person name="Rohde C."/>
            <person name="Rozas J."/>
            <person name="Rubenfield M.J."/>
            <person name="Ruiz A."/>
            <person name="Russo S."/>
            <person name="Salzberg S.L."/>
            <person name="Sanchez-Gracia A."/>
            <person name="Saranga D.J."/>
            <person name="Sato H."/>
            <person name="Schaeffer S.W."/>
            <person name="Schatz M.C."/>
            <person name="Schlenke T."/>
            <person name="Schwartz R."/>
            <person name="Segarra C."/>
            <person name="Singh R.S."/>
            <person name="Sirot L."/>
            <person name="Sirota M."/>
            <person name="Sisneros N.B."/>
            <person name="Smith C.D."/>
            <person name="Smith T.F."/>
            <person name="Spieth J."/>
            <person name="Stage D.E."/>
            <person name="Stark A."/>
            <person name="Stephan W."/>
            <person name="Strausberg R.L."/>
            <person name="Strempel S."/>
            <person name="Sturgill D."/>
            <person name="Sutton G."/>
            <person name="Sutton G.G."/>
            <person name="Tao W."/>
            <person name="Teichmann S."/>
            <person name="Tobari Y.N."/>
            <person name="Tomimura Y."/>
            <person name="Tsolas J.M."/>
            <person name="Valente V.L."/>
            <person name="Venter E."/>
            <person name="Venter J.C."/>
            <person name="Vicario S."/>
            <person name="Vieira F.G."/>
            <person name="Vilella A.J."/>
            <person name="Villasante A."/>
            <person name="Walenz B."/>
            <person name="Wang J."/>
            <person name="Wasserman M."/>
            <person name="Watts T."/>
            <person name="Wilson D."/>
            <person name="Wilson R.K."/>
            <person name="Wing R.A."/>
            <person name="Wolfner M.F."/>
            <person name="Wong A."/>
            <person name="Wong G.K."/>
            <person name="Wu C.I."/>
            <person name="Wu G."/>
            <person name="Yamamoto D."/>
            <person name="Yang H.P."/>
            <person name="Yang S.P."/>
            <person name="Yorke J.A."/>
            <person name="Yoshida K."/>
            <person name="Zdobnov E."/>
            <person name="Zhang P."/>
            <person name="Zhang Y."/>
            <person name="Zimin A.V."/>
            <person name="Baldwin J."/>
            <person name="Abdouelleil A."/>
            <person name="Abdulkadir J."/>
            <person name="Abebe A."/>
            <person name="Abera B."/>
            <person name="Abreu J."/>
            <person name="Acer S.C."/>
            <person name="Aftuck L."/>
            <person name="Alexander A."/>
            <person name="An P."/>
            <person name="Anderson E."/>
            <person name="Anderson S."/>
            <person name="Arachi H."/>
            <person name="Azer M."/>
            <person name="Bachantsang P."/>
            <person name="Barry A."/>
            <person name="Bayul T."/>
            <person name="Berlin A."/>
            <person name="Bessette D."/>
            <person name="Bloom T."/>
            <person name="Blye J."/>
            <person name="Boguslavskiy L."/>
            <person name="Bonnet C."/>
            <person name="Boukhgalter B."/>
            <person name="Bourzgui I."/>
            <person name="Brown A."/>
            <person name="Cahill P."/>
            <person name="Channer S."/>
            <person name="Cheshatsang Y."/>
            <person name="Chuda L."/>
            <person name="Citroen M."/>
            <person name="Collymore A."/>
            <person name="Cooke P."/>
            <person name="Costello M."/>
            <person name="D'Aco K."/>
            <person name="Daza R."/>
            <person name="De Haan G."/>
            <person name="DeGray S."/>
            <person name="DeMaso C."/>
            <person name="Dhargay N."/>
            <person name="Dooley K."/>
            <person name="Dooley E."/>
            <person name="Doricent M."/>
            <person name="Dorje P."/>
            <person name="Dorjee K."/>
            <person name="Dupes A."/>
            <person name="Elong R."/>
            <person name="Falk J."/>
            <person name="Farina A."/>
            <person name="Faro S."/>
            <person name="Ferguson D."/>
            <person name="Fisher S."/>
            <person name="Foley C.D."/>
            <person name="Franke A."/>
            <person name="Friedrich D."/>
            <person name="Gadbois L."/>
            <person name="Gearin G."/>
            <person name="Gearin C.R."/>
            <person name="Giannoukos G."/>
            <person name="Goode T."/>
            <person name="Graham J."/>
            <person name="Grandbois E."/>
            <person name="Grewal S."/>
            <person name="Gyaltsen K."/>
            <person name="Hafez N."/>
            <person name="Hagos B."/>
            <person name="Hall J."/>
            <person name="Henson C."/>
            <person name="Hollinger A."/>
            <person name="Honan T."/>
            <person name="Huard M.D."/>
            <person name="Hughes L."/>
            <person name="Hurhula B."/>
            <person name="Husby M.E."/>
            <person name="Kamat A."/>
            <person name="Kanga B."/>
            <person name="Kashin S."/>
            <person name="Khazanovich D."/>
            <person name="Kisner P."/>
            <person name="Lance K."/>
            <person name="Lara M."/>
            <person name="Lee W."/>
            <person name="Lennon N."/>
            <person name="Letendre F."/>
            <person name="LeVine R."/>
            <person name="Lipovsky A."/>
            <person name="Liu X."/>
            <person name="Liu J."/>
            <person name="Liu S."/>
            <person name="Lokyitsang T."/>
            <person name="Lokyitsang Y."/>
            <person name="Lubonja R."/>
            <person name="Lui A."/>
            <person name="MacDonald P."/>
            <person name="Magnisalis V."/>
            <person name="Maru K."/>
            <person name="Matthews C."/>
            <person name="McCusker W."/>
            <person name="McDonough S."/>
            <person name="Mehta T."/>
            <person name="Meldrim J."/>
            <person name="Meneus L."/>
            <person name="Mihai O."/>
            <person name="Mihalev A."/>
            <person name="Mihova T."/>
            <person name="Mittelman R."/>
            <person name="Mlenga V."/>
            <person name="Montmayeur A."/>
            <person name="Mulrain L."/>
            <person name="Navidi A."/>
            <person name="Naylor J."/>
            <person name="Negash T."/>
            <person name="Nguyen T."/>
            <person name="Nguyen N."/>
            <person name="Nicol R."/>
            <person name="Norbu C."/>
            <person name="Norbu N."/>
            <person name="Novod N."/>
            <person name="O'Neill B."/>
            <person name="Osman S."/>
            <person name="Markiewicz E."/>
            <person name="Oyono O.L."/>
            <person name="Patti C."/>
            <person name="Phunkhang P."/>
            <person name="Pierre F."/>
            <person name="Priest M."/>
            <person name="Raghuraman S."/>
            <person name="Rege F."/>
            <person name="Reyes R."/>
            <person name="Rise C."/>
            <person name="Rogov P."/>
            <person name="Ross K."/>
            <person name="Ryan E."/>
            <person name="Settipalli S."/>
            <person name="Shea T."/>
            <person name="Sherpa N."/>
            <person name="Shi L."/>
            <person name="Shih D."/>
            <person name="Sparrow T."/>
            <person name="Spaulding J."/>
            <person name="Stalker J."/>
            <person name="Stange-Thomann N."/>
            <person name="Stavropoulos S."/>
            <person name="Stone C."/>
            <person name="Strader C."/>
            <person name="Tesfaye S."/>
            <person name="Thomson T."/>
            <person name="Thoulutsang Y."/>
            <person name="Thoulutsang D."/>
            <person name="Topham K."/>
            <person name="Topping I."/>
            <person name="Tsamla T."/>
            <person name="Vassiliev H."/>
            <person name="Vo A."/>
            <person name="Wangchuk T."/>
            <person name="Wangdi T."/>
            <person name="Weiand M."/>
            <person name="Wilkinson J."/>
            <person name="Wilson A."/>
            <person name="Yadav S."/>
            <person name="Young G."/>
            <person name="Yu Q."/>
            <person name="Zembek L."/>
            <person name="Zhong D."/>
            <person name="Zimmer A."/>
            <person name="Zwirko Z."/>
            <person name="Jaffe D.B."/>
            <person name="Alvarez P."/>
            <person name="Brockman W."/>
            <person name="Butler J."/>
            <person name="Chin C."/>
            <person name="Gnerre S."/>
            <person name="Grabherr M."/>
            <person name="Kleber M."/>
            <person name="Mauceli E."/>
            <person name="MacCallum I."/>
        </authorList>
    </citation>
    <scope>NUCLEOTIDE SEQUENCE [LARGE SCALE GENOMIC DNA]</scope>
    <source>
        <strain evidence="4">MSH-3 / Tucson 14011-0111.49</strain>
    </source>
</reference>
<evidence type="ECO:0000313" key="3">
    <source>
        <dbReference type="EMBL" id="EDW31901.1"/>
    </source>
</evidence>
<feature type="domain" description="LITAF" evidence="2">
    <location>
        <begin position="209"/>
        <end position="281"/>
    </location>
</feature>
<evidence type="ECO:0000259" key="2">
    <source>
        <dbReference type="SMART" id="SM00714"/>
    </source>
</evidence>
<dbReference type="EMBL" id="CH479181">
    <property type="protein sequence ID" value="EDW31901.1"/>
    <property type="molecule type" value="Genomic_DNA"/>
</dbReference>
<gene>
    <name evidence="3" type="primary">Dper\GL10713</name>
    <name evidence="3" type="ORF">Dper_GL10713</name>
</gene>
<keyword evidence="1" id="KW-0812">Transmembrane</keyword>